<keyword evidence="6" id="KW-1185">Reference proteome</keyword>
<dbReference type="Gene3D" id="3.40.50.12780">
    <property type="entry name" value="N-terminal domain of ligase-like"/>
    <property type="match status" value="1"/>
</dbReference>
<reference evidence="5 6" key="1">
    <citation type="submission" date="2021-03" db="EMBL/GenBank/DDBJ databases">
        <title>Sequencing the genomes of 1000 actinobacteria strains.</title>
        <authorList>
            <person name="Klenk H.-P."/>
        </authorList>
    </citation>
    <scope>NUCLEOTIDE SEQUENCE [LARGE SCALE GENOMIC DNA]</scope>
    <source>
        <strain evidence="5 6">DSM 45510</strain>
    </source>
</reference>
<gene>
    <name evidence="5" type="ORF">JOM49_005120</name>
</gene>
<dbReference type="CDD" id="cd05931">
    <property type="entry name" value="FAAL"/>
    <property type="match status" value="1"/>
</dbReference>
<dbReference type="Gene3D" id="3.30.300.30">
    <property type="match status" value="1"/>
</dbReference>
<dbReference type="InterPro" id="IPR045851">
    <property type="entry name" value="AMP-bd_C_sf"/>
</dbReference>
<dbReference type="PANTHER" id="PTHR22754:SF32">
    <property type="entry name" value="DISCO-INTERACTING PROTEIN 2"/>
    <property type="match status" value="1"/>
</dbReference>
<dbReference type="Pfam" id="PF00501">
    <property type="entry name" value="AMP-binding"/>
    <property type="match status" value="1"/>
</dbReference>
<dbReference type="RefSeq" id="WP_209666748.1">
    <property type="nucleotide sequence ID" value="NZ_JAGGMS010000001.1"/>
</dbReference>
<proteinExistence type="inferred from homology"/>
<evidence type="ECO:0000256" key="1">
    <source>
        <dbReference type="ARBA" id="ARBA00006432"/>
    </source>
</evidence>
<feature type="domain" description="AMP-dependent synthetase/ligase" evidence="4">
    <location>
        <begin position="10"/>
        <end position="410"/>
    </location>
</feature>
<name>A0ABS4PXN6_9PSEU</name>
<dbReference type="InterPro" id="IPR040097">
    <property type="entry name" value="FAAL/FAAC"/>
</dbReference>
<evidence type="ECO:0000313" key="6">
    <source>
        <dbReference type="Proteomes" id="UP000741013"/>
    </source>
</evidence>
<evidence type="ECO:0000256" key="3">
    <source>
        <dbReference type="SAM" id="MobiDB-lite"/>
    </source>
</evidence>
<protein>
    <submittedName>
        <fullName evidence="5">Acyl-CoA synthetase (AMP-forming)/AMP-acid ligase II</fullName>
    </submittedName>
</protein>
<dbReference type="SUPFAM" id="SSF56801">
    <property type="entry name" value="Acetyl-CoA synthetase-like"/>
    <property type="match status" value="1"/>
</dbReference>
<keyword evidence="2 5" id="KW-0436">Ligase</keyword>
<sequence length="586" mass="62697">MKTLTAAIHEHATAAPADEAAIYVPDRPGSGTETVLTYGELDLRACAVAEGLRERYPAATRVLLLYPAGTEFLVGFTGCLYAGMLPVPAPLPAANNAGQLARLDRIIAVAEPSAVLTDAAHLDRLTGELAHTGLAVAATDGDTGSDTHGGPADWQPPEATPETPAFLQFTSGSTTDPKGVVISHANLESNLALMKKTFALPEHPRLASWLPHYHDMGLIVVLLMALRYGGRASIMSPTGFLRDPFRWLEIIDKHGVHLSPAPNFAYDLCVRRVDADRARELDLSRWRVAINGAEPVQRATMAAFQERFGPAGLGAHVQCPCYGMAEVGVFITGTPAGTPATGLEVAAEALERNEFVPSAGNGPVRSLMSSGVTPPGFGTLVVDPDTREPLPDGRIGEIWLRGPSVGLGYWQDPETTAATFGGRTADGRGPYLRTGDLGVLTGDRLYLTGRLKELIIIHGRNLYPHDLEHHLRSLHPALADGLTAAFAVPCQGTERIVVVHEAKAGDRELLAELGTAVKAGLSAFADASVANVAFVGRGGIRRSTSGKIRRRYMRQLFMTAELGAHWEDLEPAVRILYRIRAEQTAR</sequence>
<evidence type="ECO:0000259" key="4">
    <source>
        <dbReference type="Pfam" id="PF00501"/>
    </source>
</evidence>
<dbReference type="Proteomes" id="UP000741013">
    <property type="component" value="Unassembled WGS sequence"/>
</dbReference>
<dbReference type="InterPro" id="IPR042099">
    <property type="entry name" value="ANL_N_sf"/>
</dbReference>
<feature type="compositionally biased region" description="Low complexity" evidence="3">
    <location>
        <begin position="139"/>
        <end position="150"/>
    </location>
</feature>
<dbReference type="InterPro" id="IPR000873">
    <property type="entry name" value="AMP-dep_synth/lig_dom"/>
</dbReference>
<dbReference type="GO" id="GO:0016874">
    <property type="term" value="F:ligase activity"/>
    <property type="evidence" value="ECO:0007669"/>
    <property type="project" value="UniProtKB-KW"/>
</dbReference>
<accession>A0ABS4PXN6</accession>
<organism evidence="5 6">
    <name type="scientific">Amycolatopsis magusensis</name>
    <dbReference type="NCBI Taxonomy" id="882444"/>
    <lineage>
        <taxon>Bacteria</taxon>
        <taxon>Bacillati</taxon>
        <taxon>Actinomycetota</taxon>
        <taxon>Actinomycetes</taxon>
        <taxon>Pseudonocardiales</taxon>
        <taxon>Pseudonocardiaceae</taxon>
        <taxon>Amycolatopsis</taxon>
    </lineage>
</organism>
<evidence type="ECO:0000256" key="2">
    <source>
        <dbReference type="ARBA" id="ARBA00022598"/>
    </source>
</evidence>
<comment type="caution">
    <text evidence="5">The sequence shown here is derived from an EMBL/GenBank/DDBJ whole genome shotgun (WGS) entry which is preliminary data.</text>
</comment>
<comment type="similarity">
    <text evidence="1">Belongs to the ATP-dependent AMP-binding enzyme family.</text>
</comment>
<feature type="region of interest" description="Disordered" evidence="3">
    <location>
        <begin position="139"/>
        <end position="165"/>
    </location>
</feature>
<evidence type="ECO:0000313" key="5">
    <source>
        <dbReference type="EMBL" id="MBP2183594.1"/>
    </source>
</evidence>
<dbReference type="PANTHER" id="PTHR22754">
    <property type="entry name" value="DISCO-INTERACTING PROTEIN 2 DIP2 -RELATED"/>
    <property type="match status" value="1"/>
</dbReference>
<dbReference type="EMBL" id="JAGGMS010000001">
    <property type="protein sequence ID" value="MBP2183594.1"/>
    <property type="molecule type" value="Genomic_DNA"/>
</dbReference>